<evidence type="ECO:0000256" key="2">
    <source>
        <dbReference type="ARBA" id="ARBA00006275"/>
    </source>
</evidence>
<evidence type="ECO:0000256" key="3">
    <source>
        <dbReference type="ARBA" id="ARBA00022729"/>
    </source>
</evidence>
<reference evidence="9" key="2">
    <citation type="journal article" date="2024" name="Antonie Van Leeuwenhoek">
        <title>Roseihalotalea indica gen. nov., sp. nov., a halophilic Bacteroidetes from mesopelagic Southwest Indian Ocean with higher carbohydrate metabolic potential.</title>
        <authorList>
            <person name="Chen B."/>
            <person name="Zhang M."/>
            <person name="Lin D."/>
            <person name="Ye J."/>
            <person name="Tang K."/>
        </authorList>
    </citation>
    <scope>NUCLEOTIDE SEQUENCE</scope>
    <source>
        <strain evidence="9">TK19036</strain>
    </source>
</reference>
<sequence>MNINKYISALTGTALALLLLVASGCSEEALEEEPRTFLSQDAVFSSREGVIAATSGIYKPFHQDNLYGWWLLGNLELFSDYIYGRGSQAPASRYEMGSTGISRVGNIWRGGYQVINRANLVISQLESREIEGVDAELKNRLIGEARFLRALAYFHLVRLFGDVPLRLEPETQDFAIGRSPESEVYDQIIEDLQFGEQNLPDVYPAAELGRATRWAASSILSKVYLTLSRWDEAAAKAKEVIESGQFSLVEVSVPEDFQKIFGADVTTHSEEIFSLKHARIPGLGFAPLWLMHRAGSGYSLGNNAHAWFGNLDSWLGDWVKQLDGPDLRPNDWIYNGPHDEQYLSEEVPLLFKKFRDTESDPPGNDFPVIRYTEVLLIFAEADAMANNAPTAEAYEYLNQVRRRAYGRDINTPDAEADFPAGLTAQQFQDSLLLERGKEFVMEGKRWYDLLRTGKTLEVVRASGDGKAGIQDRDLKWPIPAEEIDNNDALSQSDQNSGW</sequence>
<dbReference type="InterPro" id="IPR011990">
    <property type="entry name" value="TPR-like_helical_dom_sf"/>
</dbReference>
<accession>A0AA49GG63</accession>
<dbReference type="SUPFAM" id="SSF48452">
    <property type="entry name" value="TPR-like"/>
    <property type="match status" value="1"/>
</dbReference>
<dbReference type="InterPro" id="IPR033985">
    <property type="entry name" value="SusD-like_N"/>
</dbReference>
<feature type="domain" description="SusD-like N-terminal" evidence="8">
    <location>
        <begin position="103"/>
        <end position="225"/>
    </location>
</feature>
<dbReference type="InterPro" id="IPR012944">
    <property type="entry name" value="SusD_RagB_dom"/>
</dbReference>
<dbReference type="AlphaFoldDB" id="A0AA49GG63"/>
<keyword evidence="4" id="KW-0472">Membrane</keyword>
<reference evidence="9" key="1">
    <citation type="journal article" date="2023" name="Comput. Struct. Biotechnol. J.">
        <title>Discovery of a novel marine Bacteroidetes with a rich repertoire of carbohydrate-active enzymes.</title>
        <authorList>
            <person name="Chen B."/>
            <person name="Liu G."/>
            <person name="Chen Q."/>
            <person name="Wang H."/>
            <person name="Liu L."/>
            <person name="Tang K."/>
        </authorList>
    </citation>
    <scope>NUCLEOTIDE SEQUENCE</scope>
    <source>
        <strain evidence="9">TK19036</strain>
    </source>
</reference>
<keyword evidence="3 6" id="KW-0732">Signal</keyword>
<feature type="domain" description="RagB/SusD" evidence="7">
    <location>
        <begin position="357"/>
        <end position="498"/>
    </location>
</feature>
<organism evidence="9">
    <name type="scientific">Roseihalotalea indica</name>
    <dbReference type="NCBI Taxonomy" id="2867963"/>
    <lineage>
        <taxon>Bacteria</taxon>
        <taxon>Pseudomonadati</taxon>
        <taxon>Bacteroidota</taxon>
        <taxon>Cytophagia</taxon>
        <taxon>Cytophagales</taxon>
        <taxon>Catalimonadaceae</taxon>
        <taxon>Roseihalotalea</taxon>
    </lineage>
</organism>
<name>A0AA49GG63_9BACT</name>
<dbReference type="Pfam" id="PF14322">
    <property type="entry name" value="SusD-like_3"/>
    <property type="match status" value="1"/>
</dbReference>
<dbReference type="GO" id="GO:0009279">
    <property type="term" value="C:cell outer membrane"/>
    <property type="evidence" value="ECO:0007669"/>
    <property type="project" value="UniProtKB-SubCell"/>
</dbReference>
<dbReference type="Pfam" id="PF07980">
    <property type="entry name" value="SusD_RagB"/>
    <property type="match status" value="1"/>
</dbReference>
<evidence type="ECO:0000259" key="7">
    <source>
        <dbReference type="Pfam" id="PF07980"/>
    </source>
</evidence>
<evidence type="ECO:0000256" key="6">
    <source>
        <dbReference type="SAM" id="SignalP"/>
    </source>
</evidence>
<gene>
    <name evidence="9" type="ORF">K4G66_16875</name>
</gene>
<protein>
    <submittedName>
        <fullName evidence="9">RagB/SusD family nutrient uptake outer membrane protein</fullName>
    </submittedName>
</protein>
<dbReference type="CDD" id="cd08977">
    <property type="entry name" value="SusD"/>
    <property type="match status" value="1"/>
</dbReference>
<comment type="subcellular location">
    <subcellularLocation>
        <location evidence="1">Cell outer membrane</location>
    </subcellularLocation>
</comment>
<evidence type="ECO:0000256" key="5">
    <source>
        <dbReference type="ARBA" id="ARBA00023237"/>
    </source>
</evidence>
<comment type="similarity">
    <text evidence="2">Belongs to the SusD family.</text>
</comment>
<evidence type="ECO:0000256" key="4">
    <source>
        <dbReference type="ARBA" id="ARBA00023136"/>
    </source>
</evidence>
<evidence type="ECO:0000256" key="1">
    <source>
        <dbReference type="ARBA" id="ARBA00004442"/>
    </source>
</evidence>
<feature type="signal peptide" evidence="6">
    <location>
        <begin position="1"/>
        <end position="28"/>
    </location>
</feature>
<keyword evidence="5" id="KW-0998">Cell outer membrane</keyword>
<feature type="chain" id="PRO_5041209114" evidence="6">
    <location>
        <begin position="29"/>
        <end position="498"/>
    </location>
</feature>
<dbReference type="Gene3D" id="1.25.40.390">
    <property type="match status" value="1"/>
</dbReference>
<evidence type="ECO:0000259" key="8">
    <source>
        <dbReference type="Pfam" id="PF14322"/>
    </source>
</evidence>
<proteinExistence type="inferred from homology"/>
<evidence type="ECO:0000313" key="9">
    <source>
        <dbReference type="EMBL" id="WKN34055.1"/>
    </source>
</evidence>
<dbReference type="PROSITE" id="PS51257">
    <property type="entry name" value="PROKAR_LIPOPROTEIN"/>
    <property type="match status" value="1"/>
</dbReference>
<dbReference type="EMBL" id="CP120682">
    <property type="protein sequence ID" value="WKN34055.1"/>
    <property type="molecule type" value="Genomic_DNA"/>
</dbReference>